<dbReference type="OrthoDB" id="9790865at2"/>
<dbReference type="AlphaFoldDB" id="A0A4Z0RBC9"/>
<name>A0A4Z0RBC9_9FIRM</name>
<gene>
    <name evidence="1" type="ORF">E4K67_01035</name>
</gene>
<accession>A0A4Z0RBC9</accession>
<dbReference type="Proteomes" id="UP000298460">
    <property type="component" value="Unassembled WGS sequence"/>
</dbReference>
<reference evidence="1 2" key="1">
    <citation type="submission" date="2019-03" db="EMBL/GenBank/DDBJ databases">
        <title>Draft Genome Sequence of Desulfosporosinus fructosivorans Strain 63.6F, Isolated from Marine Sediment in the Baltic Sea.</title>
        <authorList>
            <person name="Hausmann B."/>
            <person name="Vandieken V."/>
            <person name="Pjevac P."/>
            <person name="Schreck K."/>
            <person name="Herbold C.W."/>
            <person name="Loy A."/>
        </authorList>
    </citation>
    <scope>NUCLEOTIDE SEQUENCE [LARGE SCALE GENOMIC DNA]</scope>
    <source>
        <strain evidence="1 2">63.6F</strain>
    </source>
</reference>
<evidence type="ECO:0000313" key="2">
    <source>
        <dbReference type="Proteomes" id="UP000298460"/>
    </source>
</evidence>
<dbReference type="RefSeq" id="WP_135544565.1">
    <property type="nucleotide sequence ID" value="NZ_SPQQ01000001.1"/>
</dbReference>
<comment type="caution">
    <text evidence="1">The sequence shown here is derived from an EMBL/GenBank/DDBJ whole genome shotgun (WGS) entry which is preliminary data.</text>
</comment>
<sequence length="62" mass="7121">MAQLTKNQMADYQQFCHDRNNGRGLTLDGLRFICEANNYDAEAIGKHFLDVLPKVCPKESYQ</sequence>
<dbReference type="EMBL" id="SPQQ01000001">
    <property type="protein sequence ID" value="TGE39625.1"/>
    <property type="molecule type" value="Genomic_DNA"/>
</dbReference>
<keyword evidence="2" id="KW-1185">Reference proteome</keyword>
<organism evidence="1 2">
    <name type="scientific">Desulfosporosinus fructosivorans</name>
    <dbReference type="NCBI Taxonomy" id="2018669"/>
    <lineage>
        <taxon>Bacteria</taxon>
        <taxon>Bacillati</taxon>
        <taxon>Bacillota</taxon>
        <taxon>Clostridia</taxon>
        <taxon>Eubacteriales</taxon>
        <taxon>Desulfitobacteriaceae</taxon>
        <taxon>Desulfosporosinus</taxon>
    </lineage>
</organism>
<evidence type="ECO:0000313" key="1">
    <source>
        <dbReference type="EMBL" id="TGE39625.1"/>
    </source>
</evidence>
<proteinExistence type="predicted"/>
<protein>
    <submittedName>
        <fullName evidence="1">Cytochrome C</fullName>
    </submittedName>
</protein>